<keyword evidence="2" id="KW-1185">Reference proteome</keyword>
<accession>A0AAD5TTH3</accession>
<protein>
    <submittedName>
        <fullName evidence="1">Uncharacterized protein</fullName>
    </submittedName>
</protein>
<proteinExistence type="predicted"/>
<comment type="caution">
    <text evidence="1">The sequence shown here is derived from an EMBL/GenBank/DDBJ whole genome shotgun (WGS) entry which is preliminary data.</text>
</comment>
<name>A0AAD5TTH3_9FUNG</name>
<reference evidence="1" key="1">
    <citation type="submission" date="2020-05" db="EMBL/GenBank/DDBJ databases">
        <title>Phylogenomic resolution of chytrid fungi.</title>
        <authorList>
            <person name="Stajich J.E."/>
            <person name="Amses K."/>
            <person name="Simmons R."/>
            <person name="Seto K."/>
            <person name="Myers J."/>
            <person name="Bonds A."/>
            <person name="Quandt C.A."/>
            <person name="Barry K."/>
            <person name="Liu P."/>
            <person name="Grigoriev I."/>
            <person name="Longcore J.E."/>
            <person name="James T.Y."/>
        </authorList>
    </citation>
    <scope>NUCLEOTIDE SEQUENCE</scope>
    <source>
        <strain evidence="1">JEL0379</strain>
    </source>
</reference>
<sequence length="99" mass="11200">MYGLRDVADGTGVNHLRFAKKRRIGIIFRHGRSWPVTMVLTVIDYLDAIHLANEDLAATPFPHARWNNWFQPGQNTIADTDATLGTSLTILRYNRPHSG</sequence>
<dbReference type="EMBL" id="JADGJQ010000010">
    <property type="protein sequence ID" value="KAJ3182080.1"/>
    <property type="molecule type" value="Genomic_DNA"/>
</dbReference>
<evidence type="ECO:0000313" key="2">
    <source>
        <dbReference type="Proteomes" id="UP001212152"/>
    </source>
</evidence>
<gene>
    <name evidence="1" type="ORF">HDU87_000425</name>
</gene>
<dbReference type="Proteomes" id="UP001212152">
    <property type="component" value="Unassembled WGS sequence"/>
</dbReference>
<evidence type="ECO:0000313" key="1">
    <source>
        <dbReference type="EMBL" id="KAJ3182080.1"/>
    </source>
</evidence>
<organism evidence="1 2">
    <name type="scientific">Geranomyces variabilis</name>
    <dbReference type="NCBI Taxonomy" id="109894"/>
    <lineage>
        <taxon>Eukaryota</taxon>
        <taxon>Fungi</taxon>
        <taxon>Fungi incertae sedis</taxon>
        <taxon>Chytridiomycota</taxon>
        <taxon>Chytridiomycota incertae sedis</taxon>
        <taxon>Chytridiomycetes</taxon>
        <taxon>Spizellomycetales</taxon>
        <taxon>Powellomycetaceae</taxon>
        <taxon>Geranomyces</taxon>
    </lineage>
</organism>
<dbReference type="AlphaFoldDB" id="A0AAD5TTH3"/>